<protein>
    <recommendedName>
        <fullName evidence="3">RsbT co-antagonist protein RsbRD N-terminal domain-containing protein</fullName>
    </recommendedName>
</protein>
<dbReference type="Proteomes" id="UP000257055">
    <property type="component" value="Unassembled WGS sequence"/>
</dbReference>
<keyword evidence="2" id="KW-1185">Reference proteome</keyword>
<gene>
    <name evidence="1" type="ORF">UR08_08495</name>
</gene>
<comment type="caution">
    <text evidence="1">The sequence shown here is derived from an EMBL/GenBank/DDBJ whole genome shotgun (WGS) entry which is preliminary data.</text>
</comment>
<evidence type="ECO:0000313" key="1">
    <source>
        <dbReference type="EMBL" id="RDX00989.1"/>
    </source>
</evidence>
<proteinExistence type="predicted"/>
<name>A0A3D8TRG7_9LIST</name>
<evidence type="ECO:0008006" key="3">
    <source>
        <dbReference type="Google" id="ProtNLM"/>
    </source>
</evidence>
<evidence type="ECO:0000313" key="2">
    <source>
        <dbReference type="Proteomes" id="UP000257055"/>
    </source>
</evidence>
<reference evidence="2" key="1">
    <citation type="submission" date="2015-04" db="EMBL/GenBank/DDBJ databases">
        <authorList>
            <person name="Schardt J."/>
            <person name="Mueller-Herbst S."/>
            <person name="Scherer S."/>
            <person name="Huptas C."/>
        </authorList>
    </citation>
    <scope>NUCLEOTIDE SEQUENCE [LARGE SCALE GENOMIC DNA]</scope>
    <source>
        <strain evidence="2">Kiel-L1</strain>
    </source>
</reference>
<sequence length="146" mass="17346">MKKIINYLEGHIEPLIDYWLSTYYVKSDEYELRKNVDGFLDAQRKETISLFLTAFENIRKGVCAVPFFEEIGEDRRDMNTSFKDVYSNYHVVYTAAIEFLDVQIQAGKVDFSLEEYSKFILFFRKLEINSGRHLFEGFLQRQDSSY</sequence>
<accession>A0A3D8TRG7</accession>
<dbReference type="AlphaFoldDB" id="A0A3D8TRG7"/>
<dbReference type="RefSeq" id="WP_115753241.1">
    <property type="nucleotide sequence ID" value="NZ_LARY01000002.1"/>
</dbReference>
<dbReference type="EMBL" id="LARY01000002">
    <property type="protein sequence ID" value="RDX00989.1"/>
    <property type="molecule type" value="Genomic_DNA"/>
</dbReference>
<organism evidence="1 2">
    <name type="scientific">Listeria kieliensis</name>
    <dbReference type="NCBI Taxonomy" id="1621700"/>
    <lineage>
        <taxon>Bacteria</taxon>
        <taxon>Bacillati</taxon>
        <taxon>Bacillota</taxon>
        <taxon>Bacilli</taxon>
        <taxon>Bacillales</taxon>
        <taxon>Listeriaceae</taxon>
        <taxon>Listeria</taxon>
    </lineage>
</organism>